<reference evidence="4" key="1">
    <citation type="submission" date="2022-08" db="EMBL/GenBank/DDBJ databases">
        <authorList>
            <person name="Tistechok S."/>
            <person name="Samborskyy M."/>
            <person name="Roman I."/>
        </authorList>
    </citation>
    <scope>NUCLEOTIDE SEQUENCE</scope>
    <source>
        <strain evidence="4">DSM 103496</strain>
    </source>
</reference>
<feature type="transmembrane region" description="Helical" evidence="1">
    <location>
        <begin position="475"/>
        <end position="497"/>
    </location>
</feature>
<dbReference type="EMBL" id="JANYMP010000036">
    <property type="protein sequence ID" value="MCS7483711.1"/>
    <property type="molecule type" value="Genomic_DNA"/>
</dbReference>
<dbReference type="InterPro" id="IPR007111">
    <property type="entry name" value="NACHT_NTPase"/>
</dbReference>
<feature type="transmembrane region" description="Helical" evidence="1">
    <location>
        <begin position="32"/>
        <end position="53"/>
    </location>
</feature>
<protein>
    <submittedName>
        <fullName evidence="4">NACHT domain-containing protein</fullName>
    </submittedName>
</protein>
<dbReference type="InterPro" id="IPR011990">
    <property type="entry name" value="TPR-like_helical_dom_sf"/>
</dbReference>
<feature type="signal peptide" evidence="2">
    <location>
        <begin position="1"/>
        <end position="22"/>
    </location>
</feature>
<dbReference type="Pfam" id="PF05729">
    <property type="entry name" value="NACHT"/>
    <property type="match status" value="1"/>
</dbReference>
<dbReference type="SUPFAM" id="SSF48452">
    <property type="entry name" value="TPR-like"/>
    <property type="match status" value="1"/>
</dbReference>
<dbReference type="RefSeq" id="WP_259629164.1">
    <property type="nucleotide sequence ID" value="NZ_JANYMP010000036.1"/>
</dbReference>
<comment type="caution">
    <text evidence="4">The sequence shown here is derived from an EMBL/GenBank/DDBJ whole genome shotgun (WGS) entry which is preliminary data.</text>
</comment>
<gene>
    <name evidence="4" type="ORF">NZH93_43305</name>
</gene>
<dbReference type="SUPFAM" id="SSF52540">
    <property type="entry name" value="P-loop containing nucleoside triphosphate hydrolases"/>
    <property type="match status" value="1"/>
</dbReference>
<keyword evidence="2" id="KW-0732">Signal</keyword>
<organism evidence="4 5">
    <name type="scientific">Umezawaea endophytica</name>
    <dbReference type="NCBI Taxonomy" id="1654476"/>
    <lineage>
        <taxon>Bacteria</taxon>
        <taxon>Bacillati</taxon>
        <taxon>Actinomycetota</taxon>
        <taxon>Actinomycetes</taxon>
        <taxon>Pseudonocardiales</taxon>
        <taxon>Pseudonocardiaceae</taxon>
        <taxon>Umezawaea</taxon>
    </lineage>
</organism>
<evidence type="ECO:0000256" key="2">
    <source>
        <dbReference type="SAM" id="SignalP"/>
    </source>
</evidence>
<dbReference type="Gene3D" id="1.25.40.10">
    <property type="entry name" value="Tetratricopeptide repeat domain"/>
    <property type="match status" value="1"/>
</dbReference>
<keyword evidence="1" id="KW-0472">Membrane</keyword>
<keyword evidence="1" id="KW-0812">Transmembrane</keyword>
<keyword evidence="5" id="KW-1185">Reference proteome</keyword>
<feature type="domain" description="NACHT" evidence="3">
    <location>
        <begin position="136"/>
        <end position="283"/>
    </location>
</feature>
<evidence type="ECO:0000313" key="5">
    <source>
        <dbReference type="Proteomes" id="UP001141259"/>
    </source>
</evidence>
<proteinExistence type="predicted"/>
<keyword evidence="1" id="KW-1133">Transmembrane helix</keyword>
<name>A0A9X2VVR9_9PSEU</name>
<dbReference type="AlphaFoldDB" id="A0A9X2VVR9"/>
<dbReference type="InterPro" id="IPR027417">
    <property type="entry name" value="P-loop_NTPase"/>
</dbReference>
<dbReference type="Gene3D" id="3.40.50.300">
    <property type="entry name" value="P-loop containing nucleotide triphosphate hydrolases"/>
    <property type="match status" value="1"/>
</dbReference>
<evidence type="ECO:0000259" key="3">
    <source>
        <dbReference type="Pfam" id="PF05729"/>
    </source>
</evidence>
<evidence type="ECO:0000256" key="1">
    <source>
        <dbReference type="SAM" id="Phobius"/>
    </source>
</evidence>
<dbReference type="Proteomes" id="UP001141259">
    <property type="component" value="Unassembled WGS sequence"/>
</dbReference>
<feature type="transmembrane region" description="Helical" evidence="1">
    <location>
        <begin position="517"/>
        <end position="543"/>
    </location>
</feature>
<evidence type="ECO:0000313" key="4">
    <source>
        <dbReference type="EMBL" id="MCS7483711.1"/>
    </source>
</evidence>
<feature type="chain" id="PRO_5040908761" evidence="2">
    <location>
        <begin position="23"/>
        <end position="1181"/>
    </location>
</feature>
<sequence>MTKHAVVAALIAAVVTSGLAIAVNLATDLKDSAWAWVAVGLLTVLSAVATLRLTSSSGEPARIDLDRVAHDLAERSKDAWDRALRHRGVRRDRLIEVPWDTISVNRRLEETLLPWGGSDEDVAGVAAVLLRRRACLLVAGPAGAGKSSLARRLAIACVTQRDERDPVPILVLVPTWTLGESIPRWLERQLVAADPGLARRRSTARDLVEQHRVFPVLDGLDELPARSRAVFVEALADWLPDDAPLVVTCRADDADQPHDADDLPIDAVLVLRPIDRDEMAGVVARSSRTGCAAAWTTLLDTPHVAEALSRPLMLSLAVEGYRDRDPAELGRLPDRAAVEDRLLGAFLRTVARRRGNVPDPTVRDHSADRTSRRLTFLARHLDRLGTTDLRWWELRSAVPRGRFMIAVFVAVGLVVAAVATAWVGPGQAALMGLAGGGLAWLELDRLRPPLLPQRLGRVDLRDAARSLRPGLWRRFATGALIGASLPWPLGAATWLTWQLSPGFTRQALGGGGIFPNLLVADPIFLLVSMSTVLGVAVGGFFAFRLAEDPELLLFKENVLGRVEPLTSPNQPVELGLGAGPRHTLGQDRAWSLLLLGTAVAVPTLLVLIMTAAPANAREGFGPIGWVQDNPQSSTLLLITAYALDVCYRSEWVWFVGARAVLAIRGEMPFRFVRFLDEMESWDVLRRESDAHRFRHDLLRTWLLKQAAKDRFRTLDPRPQRLLRLLAQHPGSDFDTKLAATLAGITPARVAKDLAPARQAHLLLAGDARYQWTSGSRAAVLELADPCRDTVTARRVRDHYRDLLVPNPREEPVSGRLALRLDEQGQAALRLEVDNVLACVRDAAADGDFAYVAEVSVLVLPYLAEWNLASAGLHLLDDVLARDLPEAVELPLRLMSASFDLRSDEVDRVLALARRLGHRDHEAAALCLAATLEPGGSHLERALHLAQGTGLHATVVLAQAGAAYGADDPAAARKLYARARILALRGGGRAELAAALKGGGWCVLVLGDPRRALSYLRPALRVQAGLGATLSMASTAFAAADACWQLARYRTMEFYGGKAHRAAESIAEPTLAGAGRYAQGKAVLAQGRAMDAVTHLLEAHRYRTVKGAVVSAAVVLLDLVKALVQVGHDLAAQGKDGRWALDEARKRLIEAKDVFAEAGDTEQEEIAAQELAVLMDEVGLWA</sequence>
<feature type="transmembrane region" description="Helical" evidence="1">
    <location>
        <begin position="590"/>
        <end position="612"/>
    </location>
</feature>
<feature type="transmembrane region" description="Helical" evidence="1">
    <location>
        <begin position="403"/>
        <end position="422"/>
    </location>
</feature>
<accession>A0A9X2VVR9</accession>